<feature type="domain" description="STAS" evidence="5">
    <location>
        <begin position="876"/>
        <end position="1015"/>
    </location>
</feature>
<dbReference type="InterPro" id="IPR001902">
    <property type="entry name" value="SLC26A/SulP_fam"/>
</dbReference>
<dbReference type="SUPFAM" id="SSF56219">
    <property type="entry name" value="DNase I-like"/>
    <property type="match status" value="1"/>
</dbReference>
<dbReference type="Pfam" id="PF01740">
    <property type="entry name" value="STAS"/>
    <property type="match status" value="1"/>
</dbReference>
<evidence type="ECO:0000313" key="8">
    <source>
        <dbReference type="WBParaSite" id="NBR_0000863501-mRNA-1"/>
    </source>
</evidence>
<protein>
    <submittedName>
        <fullName evidence="8">STAS domain-containing protein</fullName>
    </submittedName>
</protein>
<name>A0A158QYK5_NIPBR</name>
<organism evidence="8">
    <name type="scientific">Nippostrongylus brasiliensis</name>
    <name type="common">Rat hookworm</name>
    <dbReference type="NCBI Taxonomy" id="27835"/>
    <lineage>
        <taxon>Eukaryota</taxon>
        <taxon>Metazoa</taxon>
        <taxon>Ecdysozoa</taxon>
        <taxon>Nematoda</taxon>
        <taxon>Chromadorea</taxon>
        <taxon>Rhabditida</taxon>
        <taxon>Rhabditina</taxon>
        <taxon>Rhabditomorpha</taxon>
        <taxon>Strongyloidea</taxon>
        <taxon>Heligmosomidae</taxon>
        <taxon>Nippostrongylus</taxon>
    </lineage>
</organism>
<dbReference type="SUPFAM" id="SSF52091">
    <property type="entry name" value="SpoIIaa-like"/>
    <property type="match status" value="1"/>
</dbReference>
<dbReference type="Gene3D" id="3.30.750.24">
    <property type="entry name" value="STAS domain"/>
    <property type="match status" value="1"/>
</dbReference>
<dbReference type="InterPro" id="IPR036513">
    <property type="entry name" value="STAS_dom_sf"/>
</dbReference>
<dbReference type="OMA" id="KRIYPVS"/>
<reference evidence="8" key="1">
    <citation type="submission" date="2016-04" db="UniProtKB">
        <authorList>
            <consortium name="WormBaseParasite"/>
        </authorList>
    </citation>
    <scope>IDENTIFICATION</scope>
</reference>
<dbReference type="CDD" id="cd07042">
    <property type="entry name" value="STAS_SulP_like_sulfate_transporter"/>
    <property type="match status" value="1"/>
</dbReference>
<keyword evidence="3" id="KW-1133">Transmembrane helix</keyword>
<dbReference type="InterPro" id="IPR002645">
    <property type="entry name" value="STAS_dom"/>
</dbReference>
<reference evidence="6 7" key="2">
    <citation type="submission" date="2018-11" db="EMBL/GenBank/DDBJ databases">
        <authorList>
            <consortium name="Pathogen Informatics"/>
        </authorList>
    </citation>
    <scope>NUCLEOTIDE SEQUENCE [LARGE SCALE GENOMIC DNA]</scope>
</reference>
<comment type="subcellular location">
    <subcellularLocation>
        <location evidence="1">Membrane</location>
        <topology evidence="1">Multi-pass membrane protein</topology>
    </subcellularLocation>
</comment>
<dbReference type="AlphaFoldDB" id="A0A158QYK5"/>
<dbReference type="Pfam" id="PF00916">
    <property type="entry name" value="Sulfate_transp"/>
    <property type="match status" value="2"/>
</dbReference>
<dbReference type="PANTHER" id="PTHR11814">
    <property type="entry name" value="SULFATE TRANSPORTER"/>
    <property type="match status" value="1"/>
</dbReference>
<evidence type="ECO:0000256" key="4">
    <source>
        <dbReference type="ARBA" id="ARBA00023136"/>
    </source>
</evidence>
<keyword evidence="4" id="KW-0472">Membrane</keyword>
<dbReference type="WBParaSite" id="NBR_0000863501-mRNA-1">
    <property type="protein sequence ID" value="NBR_0000863501-mRNA-1"/>
    <property type="gene ID" value="NBR_0000863501"/>
</dbReference>
<dbReference type="GO" id="GO:0055085">
    <property type="term" value="P:transmembrane transport"/>
    <property type="evidence" value="ECO:0007669"/>
    <property type="project" value="InterPro"/>
</dbReference>
<evidence type="ECO:0000313" key="6">
    <source>
        <dbReference type="EMBL" id="VDL72225.1"/>
    </source>
</evidence>
<accession>A0A158QYK5</accession>
<evidence type="ECO:0000256" key="1">
    <source>
        <dbReference type="ARBA" id="ARBA00004141"/>
    </source>
</evidence>
<evidence type="ECO:0000256" key="3">
    <source>
        <dbReference type="ARBA" id="ARBA00022989"/>
    </source>
</evidence>
<proteinExistence type="predicted"/>
<dbReference type="PROSITE" id="PS50801">
    <property type="entry name" value="STAS"/>
    <property type="match status" value="1"/>
</dbReference>
<gene>
    <name evidence="6" type="ORF">NBR_LOCUS8636</name>
</gene>
<dbReference type="GO" id="GO:0016020">
    <property type="term" value="C:membrane"/>
    <property type="evidence" value="ECO:0007669"/>
    <property type="project" value="UniProtKB-SubCell"/>
</dbReference>
<keyword evidence="2" id="KW-0812">Transmembrane</keyword>
<sequence>MPTRSGANGTRHELEHLRRMNAIDPADRPPMNQEEYDAEYGSTSTSNKGVLRRIGRSLQNSYCYPFTGVRPFVDTVLGFVPILAWLPKYSFREDLMSDVVGGFTTGIMHVPQGIAYSALAGVDPVYGLYASCFPAFFYMFFGTSRHASIGSFAVVALMAGVANDRVMSTQAGGIIEFNGNSTHFEVSEYHAVTPIQVATTLTFAIGIWQDSPQVYAAFITFLFMHIPYHSSVLSAPKAIPGAAVHVLLAQIDDLMGVHVPKVSGPGYIFVRLRDLAVRVPEVNVATLVISLIAMTFLYIGKEYFSPFVTRKFNFKLPIPYELILVATTAALSTLLGWPEFYAVEMVGNIPAGIPRPQLPTFSILGDCLVQSIGVAIVIIAVHISMAKMLGKKFNYPVDDNQELYAIGFTSLLGGCFPVYPVSTALGRTMVNVKSGTKTQVIAFTTVFVSNSRQADMSLSRPKTTNGVGIAVSERFRDSISEVKRFSDRLMKVMVITKNERLHFFTAYSPHTGCSEQVKEEFWTLLHGKTAEIPQKEMIVVAGDLNGHVGARKDGYNCHGGFGYAARNENGERILEYACSHDLVITNTTFRKRPSHLITFYSGNARSQSDYVLVRRRGAMSVSDAKVVPHEMVATQHRPLICTMKFTPPKQMRVERCGHERIKWWRLKEKEAEVIGGIRMPPIVDVDGTWHYKAARSQLGVTKPGRRMIDRQAWFWTEEVKEKVRAKKRLYNVLLCNKTAASWSAYREATRAAKKAVAIAKGAHYDELSTIFSCTLLMAIILFFGPYLRDLPKCILASIITVALKSMFTKCGELKRIYPVSKVDFAIWVVSFACTAFIDVMEGLAISIVFALFTVIWRSQWSKWQYFYRSTETKKDDEKPVADSSDVCVFRFDGPLLFTNVERFKSSLRQTINAWSDMWASKALKIPVVDGEDLKRPHSLYEEDTPHFLVIDCSAIAYCDYMAACAMNEIAKEFKTRGGILYVAGPLREALQASGFFAKVGKENLFPTLKDAIAIASRNG</sequence>
<keyword evidence="7" id="KW-1185">Reference proteome</keyword>
<evidence type="ECO:0000256" key="2">
    <source>
        <dbReference type="ARBA" id="ARBA00022692"/>
    </source>
</evidence>
<evidence type="ECO:0000259" key="5">
    <source>
        <dbReference type="PROSITE" id="PS50801"/>
    </source>
</evidence>
<dbReference type="STRING" id="27835.A0A158QYK5"/>
<dbReference type="InterPro" id="IPR036691">
    <property type="entry name" value="Endo/exonu/phosph_ase_sf"/>
</dbReference>
<dbReference type="EMBL" id="UYSL01020031">
    <property type="protein sequence ID" value="VDL72225.1"/>
    <property type="molecule type" value="Genomic_DNA"/>
</dbReference>
<dbReference type="InterPro" id="IPR011547">
    <property type="entry name" value="SLC26A/SulP_dom"/>
</dbReference>
<evidence type="ECO:0000313" key="7">
    <source>
        <dbReference type="Proteomes" id="UP000271162"/>
    </source>
</evidence>
<dbReference type="Proteomes" id="UP000271162">
    <property type="component" value="Unassembled WGS sequence"/>
</dbReference>
<dbReference type="Gene3D" id="3.60.10.10">
    <property type="entry name" value="Endonuclease/exonuclease/phosphatase"/>
    <property type="match status" value="1"/>
</dbReference>